<sequence>MQLRPLLIIAFSLLLGACHSVKLPLPTTLLPQSPPTRTLADAKKALDQATPCCTSFADFSYQNPLPWHPQQFVLGGTSPVAAINGVRSYFLSFALPTDAKLPYKIALKSELVGRSVTNSSYLFAPSVVLLDGAFQPIDSTDVKLCEYMGWSNSDSGAFGSVTVTDKRARYVVVYSSGKQQNDNTYWEQTASTFSINNTSSTPAATTMGGSYKIQHGPDGTVWVGMMDKTYAQAVDKAVCGKAPPGDGVLNTLRSDLPSHLSWGPL</sequence>
<reference evidence="1 2" key="1">
    <citation type="submission" date="2018-12" db="EMBL/GenBank/DDBJ databases">
        <title>Dyella dinghuensis sp. nov. DHOA06 and Dyella choica sp. nov. 4M-K27, isolated from forest soil.</title>
        <authorList>
            <person name="Qiu L.-H."/>
            <person name="Gao Z.-H."/>
        </authorList>
    </citation>
    <scope>NUCLEOTIDE SEQUENCE [LARGE SCALE GENOMIC DNA]</scope>
    <source>
        <strain evidence="1 2">DHOA06</strain>
    </source>
</reference>
<name>A0A432LQX0_9GAMM</name>
<keyword evidence="2" id="KW-1185">Reference proteome</keyword>
<protein>
    <submittedName>
        <fullName evidence="1">Uncharacterized protein</fullName>
    </submittedName>
</protein>
<evidence type="ECO:0000313" key="1">
    <source>
        <dbReference type="EMBL" id="RUL62554.1"/>
    </source>
</evidence>
<dbReference type="InterPro" id="IPR010794">
    <property type="entry name" value="MalM"/>
</dbReference>
<organism evidence="1 2">
    <name type="scientific">Dyella dinghuensis</name>
    <dbReference type="NCBI Taxonomy" id="1920169"/>
    <lineage>
        <taxon>Bacteria</taxon>
        <taxon>Pseudomonadati</taxon>
        <taxon>Pseudomonadota</taxon>
        <taxon>Gammaproteobacteria</taxon>
        <taxon>Lysobacterales</taxon>
        <taxon>Rhodanobacteraceae</taxon>
        <taxon>Dyella</taxon>
    </lineage>
</organism>
<dbReference type="Pfam" id="PF07148">
    <property type="entry name" value="MalM"/>
    <property type="match status" value="1"/>
</dbReference>
<dbReference type="PROSITE" id="PS51257">
    <property type="entry name" value="PROKAR_LIPOPROTEIN"/>
    <property type="match status" value="1"/>
</dbReference>
<dbReference type="EMBL" id="RYZR01000007">
    <property type="protein sequence ID" value="RUL62554.1"/>
    <property type="molecule type" value="Genomic_DNA"/>
</dbReference>
<dbReference type="RefSeq" id="WP_126674996.1">
    <property type="nucleotide sequence ID" value="NZ_RYZR01000007.1"/>
</dbReference>
<dbReference type="GO" id="GO:0008643">
    <property type="term" value="P:carbohydrate transport"/>
    <property type="evidence" value="ECO:0007669"/>
    <property type="project" value="InterPro"/>
</dbReference>
<gene>
    <name evidence="1" type="ORF">EKH79_16980</name>
</gene>
<accession>A0A432LQX0</accession>
<dbReference type="AlphaFoldDB" id="A0A432LQX0"/>
<dbReference type="GO" id="GO:0042597">
    <property type="term" value="C:periplasmic space"/>
    <property type="evidence" value="ECO:0007669"/>
    <property type="project" value="InterPro"/>
</dbReference>
<dbReference type="Proteomes" id="UP000267077">
    <property type="component" value="Unassembled WGS sequence"/>
</dbReference>
<dbReference type="OrthoDB" id="5944162at2"/>
<comment type="caution">
    <text evidence="1">The sequence shown here is derived from an EMBL/GenBank/DDBJ whole genome shotgun (WGS) entry which is preliminary data.</text>
</comment>
<proteinExistence type="predicted"/>
<evidence type="ECO:0000313" key="2">
    <source>
        <dbReference type="Proteomes" id="UP000267077"/>
    </source>
</evidence>